<accession>Q3U4K5</accession>
<reference evidence="4" key="8">
    <citation type="journal article" date="2005" name="Science">
        <title>Antisense Transcription in the Mammalian Transcriptome.</title>
        <authorList>
            <consortium name="RIKEN Genome Exploration Research Group and Genome Science Group (Genome Network Project Core Group) and the FANTOM Consortium"/>
        </authorList>
    </citation>
    <scope>NUCLEOTIDE SEQUENCE</scope>
    <source>
        <strain evidence="4">NOD</strain>
    </source>
</reference>
<feature type="transmembrane region" description="Helical" evidence="2">
    <location>
        <begin position="456"/>
        <end position="478"/>
    </location>
</feature>
<reference evidence="4" key="7">
    <citation type="journal article" date="2005" name="Science">
        <title>The Transcriptional Landscape of the Mammalian Genome.</title>
        <authorList>
            <consortium name="The FANTOM Consortium"/>
            <consortium name="Riken Genome Exploration Research Group and Genome Science Group (Genome Network Project Core Group)"/>
        </authorList>
    </citation>
    <scope>NUCLEOTIDE SEQUENCE</scope>
    <source>
        <strain evidence="4">NOD</strain>
    </source>
</reference>
<gene>
    <name evidence="5" type="primary">F630007L15Rik</name>
    <name evidence="5" type="synonym">BC005512</name>
    <name evidence="5" type="synonym">EG641366</name>
</gene>
<evidence type="ECO:0000313" key="4">
    <source>
        <dbReference type="EMBL" id="BAE32426.1"/>
    </source>
</evidence>
<dbReference type="EMBL" id="AK154187">
    <property type="protein sequence ID" value="BAE32426.1"/>
    <property type="molecule type" value="mRNA"/>
</dbReference>
<reference evidence="4" key="4">
    <citation type="journal article" date="2001" name="Nature">
        <title>Functional annotation of a full-length mouse cDNA collection.</title>
        <authorList>
            <consortium name="The RIKEN Genome Exploration Research Group Phase II Team and the FANTOM Consortium"/>
        </authorList>
    </citation>
    <scope>NUCLEOTIDE SEQUENCE</scope>
    <source>
        <strain evidence="4">NOD</strain>
    </source>
</reference>
<evidence type="ECO:0008006" key="6">
    <source>
        <dbReference type="Google" id="ProtNLM"/>
    </source>
</evidence>
<reference evidence="4" key="6">
    <citation type="submission" date="2004-03" db="EMBL/GenBank/DDBJ databases">
        <authorList>
            <person name="Arakawa T."/>
            <person name="Carninci P."/>
            <person name="Fukuda S."/>
            <person name="Hashizume W."/>
            <person name="Hayashida K."/>
            <person name="Hori F."/>
            <person name="Iida J."/>
            <person name="Imamura K."/>
            <person name="Imotani K."/>
            <person name="Itoh M."/>
            <person name="Kanagawa S."/>
            <person name="Kawai J."/>
            <person name="Kojima M."/>
            <person name="Konno H."/>
            <person name="Murata M."/>
            <person name="Nakamura M."/>
            <person name="Ninomiya N."/>
            <person name="Nishiyori H."/>
            <person name="Nomura K."/>
            <person name="Ohno M."/>
            <person name="Sakazume N."/>
            <person name="Sano H."/>
            <person name="Sasaki D."/>
            <person name="Shibata K."/>
            <person name="Shiraki T."/>
            <person name="Tagami M."/>
            <person name="Tagami Y."/>
            <person name="Waki K."/>
            <person name="Watahiki A."/>
            <person name="Muramatsu M."/>
            <person name="Hayashizaki Y."/>
        </authorList>
    </citation>
    <scope>NUCLEOTIDE SEQUENCE</scope>
    <source>
        <strain evidence="4">NOD</strain>
    </source>
</reference>
<keyword evidence="1" id="KW-0175">Coiled coil</keyword>
<feature type="chain" id="PRO_5004229981" description="Envelope protein" evidence="3">
    <location>
        <begin position="22"/>
        <end position="650"/>
    </location>
</feature>
<feature type="transmembrane region" description="Helical" evidence="2">
    <location>
        <begin position="586"/>
        <end position="607"/>
    </location>
</feature>
<dbReference type="InterPro" id="IPR008981">
    <property type="entry name" value="FMuLV_rcpt-bd"/>
</dbReference>
<dbReference type="MGI" id="MGI:3644552">
    <property type="gene designation" value="F630007L15Rik"/>
</dbReference>
<dbReference type="CDD" id="cd09851">
    <property type="entry name" value="HTLV-1-like_HR1-HR2"/>
    <property type="match status" value="1"/>
</dbReference>
<dbReference type="PANTHER" id="PTHR10424:SF72">
    <property type="entry name" value="BC035947 PROTEIN-RELATED"/>
    <property type="match status" value="1"/>
</dbReference>
<keyword evidence="3" id="KW-0732">Signal</keyword>
<reference evidence="4" key="1">
    <citation type="journal article" date="1999" name="Methods Enzymol.">
        <title>High-efficiency full-length cDNA cloning.</title>
        <authorList>
            <person name="Carninci P."/>
            <person name="Hayashizaki Y."/>
        </authorList>
    </citation>
    <scope>NUCLEOTIDE SEQUENCE</scope>
    <source>
        <strain evidence="4">NOD</strain>
    </source>
</reference>
<evidence type="ECO:0000313" key="5">
    <source>
        <dbReference type="MGI" id="MGI:3644552"/>
    </source>
</evidence>
<keyword evidence="2" id="KW-1133">Transmembrane helix</keyword>
<evidence type="ECO:0000256" key="3">
    <source>
        <dbReference type="SAM" id="SignalP"/>
    </source>
</evidence>
<name>Q3U4K5_MOUSE</name>
<dbReference type="PANTHER" id="PTHR10424">
    <property type="entry name" value="VIRAL ENVELOPE PROTEIN"/>
    <property type="match status" value="1"/>
</dbReference>
<reference evidence="4" key="2">
    <citation type="journal article" date="2000" name="Genome Res.">
        <title>Normalization and subtraction of cap-trapper-selected cDNAs to prepare full-length cDNA libraries for rapid discovery of new genes.</title>
        <authorList>
            <person name="Carninci P."/>
            <person name="Shibata Y."/>
            <person name="Hayatsu N."/>
            <person name="Sugahara Y."/>
            <person name="Shibata K."/>
            <person name="Itoh M."/>
            <person name="Konno H."/>
            <person name="Okazaki Y."/>
            <person name="Muramatsu M."/>
            <person name="Hayashizaki Y."/>
        </authorList>
    </citation>
    <scope>NUCLEOTIDE SEQUENCE</scope>
    <source>
        <strain evidence="4">NOD</strain>
    </source>
</reference>
<dbReference type="Pfam" id="PF00429">
    <property type="entry name" value="TLV_coat"/>
    <property type="match status" value="1"/>
</dbReference>
<reference evidence="4" key="5">
    <citation type="journal article" date="2002" name="Nature">
        <title>Analysis of the mouse transcriptome based on functional annotation of 60,770 full-length cDNAs.</title>
        <authorList>
            <consortium name="The FANTOM Consortium and the RIKEN Genome Exploration Research Group Phase I and II Team"/>
        </authorList>
    </citation>
    <scope>NUCLEOTIDE SEQUENCE</scope>
    <source>
        <strain evidence="4">NOD</strain>
    </source>
</reference>
<evidence type="ECO:0000256" key="1">
    <source>
        <dbReference type="SAM" id="Coils"/>
    </source>
</evidence>
<reference evidence="4" key="3">
    <citation type="journal article" date="2000" name="Genome Res.">
        <title>RIKEN integrated sequence analysis (RISA) system--384-format sequencing pipeline with 384 multicapillary sequencer.</title>
        <authorList>
            <person name="Shibata K."/>
            <person name="Itoh M."/>
            <person name="Aizawa K."/>
            <person name="Nagaoka S."/>
            <person name="Sasaki N."/>
            <person name="Carninci P."/>
            <person name="Konno H."/>
            <person name="Akiyama J."/>
            <person name="Nishi K."/>
            <person name="Kitsunai T."/>
            <person name="Tashiro H."/>
            <person name="Itoh M."/>
            <person name="Sumi N."/>
            <person name="Ishii Y."/>
            <person name="Nakamura S."/>
            <person name="Hazama M."/>
            <person name="Nishine T."/>
            <person name="Harada A."/>
            <person name="Yamamoto R."/>
            <person name="Matsumoto H."/>
            <person name="Sakaguchi S."/>
            <person name="Ikegami T."/>
            <person name="Kashiwagi K."/>
            <person name="Fujiwake S."/>
            <person name="Inoue K."/>
            <person name="Togawa Y."/>
            <person name="Izawa M."/>
            <person name="Ohara E."/>
            <person name="Watahiki M."/>
            <person name="Yoneda Y."/>
            <person name="Ishikawa T."/>
            <person name="Ozawa K."/>
            <person name="Tanaka T."/>
            <person name="Matsuura S."/>
            <person name="Kawai J."/>
            <person name="Okazaki Y."/>
            <person name="Muramatsu M."/>
            <person name="Inoue Y."/>
            <person name="Kira A."/>
            <person name="Hayashizaki Y."/>
        </authorList>
    </citation>
    <scope>NUCLEOTIDE SEQUENCE</scope>
    <source>
        <strain evidence="4">NOD</strain>
    </source>
</reference>
<dbReference type="AGR" id="MGI:3644552"/>
<keyword evidence="2" id="KW-0472">Membrane</keyword>
<protein>
    <recommendedName>
        <fullName evidence="6">Envelope protein</fullName>
    </recommendedName>
</protein>
<dbReference type="InterPro" id="IPR018154">
    <property type="entry name" value="TLV/ENV_coat_polyprotein"/>
</dbReference>
<feature type="signal peptide" evidence="3">
    <location>
        <begin position="1"/>
        <end position="21"/>
    </location>
</feature>
<keyword evidence="2" id="KW-0812">Transmembrane</keyword>
<dbReference type="PeptideAtlas" id="Q3U4K5"/>
<dbReference type="AlphaFoldDB" id="Q3U4K5"/>
<dbReference type="Gene3D" id="3.90.310.10">
    <property type="entry name" value="ENV polyprotein, receptor-binding domain"/>
    <property type="match status" value="1"/>
</dbReference>
<organism evidence="4">
    <name type="scientific">Mus musculus</name>
    <name type="common">Mouse</name>
    <dbReference type="NCBI Taxonomy" id="10090"/>
    <lineage>
        <taxon>Eukaryota</taxon>
        <taxon>Metazoa</taxon>
        <taxon>Chordata</taxon>
        <taxon>Craniata</taxon>
        <taxon>Vertebrata</taxon>
        <taxon>Euteleostomi</taxon>
        <taxon>Mammalia</taxon>
        <taxon>Eutheria</taxon>
        <taxon>Euarchontoglires</taxon>
        <taxon>Glires</taxon>
        <taxon>Rodentia</taxon>
        <taxon>Myomorpha</taxon>
        <taxon>Muroidea</taxon>
        <taxon>Muridae</taxon>
        <taxon>Murinae</taxon>
        <taxon>Mus</taxon>
        <taxon>Mus</taxon>
    </lineage>
</organism>
<proteinExistence type="evidence at transcript level"/>
<evidence type="ECO:0000256" key="2">
    <source>
        <dbReference type="SAM" id="Phobius"/>
    </source>
</evidence>
<dbReference type="SUPFAM" id="SSF49830">
    <property type="entry name" value="ENV polyprotein, receptor-binding domain"/>
    <property type="match status" value="1"/>
</dbReference>
<dbReference type="SUPFAM" id="SSF58069">
    <property type="entry name" value="Virus ectodomain"/>
    <property type="match status" value="1"/>
</dbReference>
<sequence length="650" mass="72563">MMSGLWRRLLILLSCACFVGAIPKDFNPHSPVQQTWEVLNEGGRAVWTIAEVHPLWTWWPDLFPDICKLAIGAPPGWDLEGYSDIQRAPLTPPPYVEKHSRDPWGGCSNQRDRSMLRTHPFYVCPGPHRSQSLNPTCGGKADFFCKSWGCETSGTARWKPSSSWDYIRVTANYSLASYVPGGFDLDECTDWCHPLRVTFTEPGKRALGWTKGYTWGLRIYKERYDEGLLFTIRLKIETPYNPLGPPTKFTPLTHTITQPTPVIADPLNMAAITQPPTPQVPLTITPEIPSRQRMFNLVRGAFYALNRTDSSATEDCWLCLSLGPPYYEGIAFNGDFNRTSSHTSCSWGTGQKLTLTEVSARNPGLCISTPPSTHKHLCGQIQSVSRTEANYYLVPSPVGWWACNTGLTPCVSTKVFNSSHDFCVMIQLLPCVYYHPASSLEESYAGRRSKREPITLTLAAFMGIGMAVGVGTGVSALIEGRQGIQSLRDAVNEDLAAIEKSIDALEKSLTSLSEVVLQNRRGLDLLFLKEGGLCAALKEECCFYADHTGIVRDSMQKLRERLERRKREWDAQRGWFESGFESRPSWITSLISAVAGPILMICLALVFGPCIINRGMAFIQSKIDTVKLMVLQRQYQPIVQVDEELGDTNL</sequence>
<dbReference type="Gene3D" id="1.10.287.210">
    <property type="match status" value="1"/>
</dbReference>
<feature type="coiled-coil region" evidence="1">
    <location>
        <begin position="488"/>
        <end position="515"/>
    </location>
</feature>